<dbReference type="Pfam" id="PF01476">
    <property type="entry name" value="LysM"/>
    <property type="match status" value="1"/>
</dbReference>
<keyword evidence="2" id="KW-0378">Hydrolase</keyword>
<evidence type="ECO:0000256" key="3">
    <source>
        <dbReference type="SAM" id="SignalP"/>
    </source>
</evidence>
<protein>
    <submittedName>
        <fullName evidence="5">Transglycosylase family protein</fullName>
    </submittedName>
</protein>
<feature type="domain" description="LysM" evidence="4">
    <location>
        <begin position="165"/>
        <end position="213"/>
    </location>
</feature>
<gene>
    <name evidence="5" type="ORF">ABCQ75_10855</name>
</gene>
<dbReference type="InterPro" id="IPR036779">
    <property type="entry name" value="LysM_dom_sf"/>
</dbReference>
<evidence type="ECO:0000256" key="1">
    <source>
        <dbReference type="ARBA" id="ARBA00010830"/>
    </source>
</evidence>
<proteinExistence type="inferred from homology"/>
<evidence type="ECO:0000313" key="5">
    <source>
        <dbReference type="EMBL" id="MEN2745034.1"/>
    </source>
</evidence>
<dbReference type="CDD" id="cd13925">
    <property type="entry name" value="RPF"/>
    <property type="match status" value="1"/>
</dbReference>
<name>A0ABU9X0Q9_9MICC</name>
<reference evidence="5 6" key="1">
    <citation type="submission" date="2024-05" db="EMBL/GenBank/DDBJ databases">
        <title>Sinomonas sp. nov., isolated from a waste landfill.</title>
        <authorList>
            <person name="Zhao Y."/>
        </authorList>
    </citation>
    <scope>NUCLEOTIDE SEQUENCE [LARGE SCALE GENOMIC DNA]</scope>
    <source>
        <strain evidence="5 6">CCTCC AB2014300</strain>
    </source>
</reference>
<dbReference type="CDD" id="cd00118">
    <property type="entry name" value="LysM"/>
    <property type="match status" value="1"/>
</dbReference>
<dbReference type="InterPro" id="IPR052196">
    <property type="entry name" value="Bact_Kbp"/>
</dbReference>
<dbReference type="SMART" id="SM00257">
    <property type="entry name" value="LysM"/>
    <property type="match status" value="1"/>
</dbReference>
<keyword evidence="3" id="KW-0732">Signal</keyword>
<keyword evidence="6" id="KW-1185">Reference proteome</keyword>
<feature type="chain" id="PRO_5047182147" evidence="3">
    <location>
        <begin position="36"/>
        <end position="216"/>
    </location>
</feature>
<evidence type="ECO:0000313" key="6">
    <source>
        <dbReference type="Proteomes" id="UP001422074"/>
    </source>
</evidence>
<dbReference type="PANTHER" id="PTHR34700">
    <property type="entry name" value="POTASSIUM BINDING PROTEIN KBP"/>
    <property type="match status" value="1"/>
</dbReference>
<dbReference type="Proteomes" id="UP001422074">
    <property type="component" value="Unassembled WGS sequence"/>
</dbReference>
<dbReference type="Gene3D" id="3.10.350.10">
    <property type="entry name" value="LysM domain"/>
    <property type="match status" value="1"/>
</dbReference>
<dbReference type="InterPro" id="IPR018392">
    <property type="entry name" value="LysM"/>
</dbReference>
<dbReference type="Gene3D" id="1.10.530.10">
    <property type="match status" value="1"/>
</dbReference>
<sequence length="216" mass="21792">MKKTSFTAVRRTLTLAAASGAALGAAALGAPAANAADGSTWDALAQCESGGNWSINTGNGYYGGLQFSPTTWAAYGGTGSAADATREQQIAVAENILAGQGWGAWPSCSSQLGLYGSAGATTQTQVQAAPVQQAPVQVQSAPVQPVEQPAPAQGRHTAEVAVSGETYTVQAGDTLSIIAEKLGISAGWEALADANADTVTDPDLIFVDQVLQLPAE</sequence>
<evidence type="ECO:0000259" key="4">
    <source>
        <dbReference type="PROSITE" id="PS51782"/>
    </source>
</evidence>
<dbReference type="PROSITE" id="PS51318">
    <property type="entry name" value="TAT"/>
    <property type="match status" value="1"/>
</dbReference>
<dbReference type="PROSITE" id="PS51782">
    <property type="entry name" value="LYSM"/>
    <property type="match status" value="1"/>
</dbReference>
<dbReference type="SUPFAM" id="SSF54106">
    <property type="entry name" value="LysM domain"/>
    <property type="match status" value="1"/>
</dbReference>
<dbReference type="PANTHER" id="PTHR34700:SF4">
    <property type="entry name" value="PHAGE-LIKE ELEMENT PBSX PROTEIN XKDP"/>
    <property type="match status" value="1"/>
</dbReference>
<dbReference type="RefSeq" id="WP_345885387.1">
    <property type="nucleotide sequence ID" value="NZ_JBDFRB010000008.1"/>
</dbReference>
<dbReference type="SUPFAM" id="SSF53955">
    <property type="entry name" value="Lysozyme-like"/>
    <property type="match status" value="1"/>
</dbReference>
<comment type="similarity">
    <text evidence="1">Belongs to the transglycosylase family. Rpf subfamily.</text>
</comment>
<dbReference type="InterPro" id="IPR023346">
    <property type="entry name" value="Lysozyme-like_dom_sf"/>
</dbReference>
<accession>A0ABU9X0Q9</accession>
<dbReference type="EMBL" id="JBDFRB010000008">
    <property type="protein sequence ID" value="MEN2745034.1"/>
    <property type="molecule type" value="Genomic_DNA"/>
</dbReference>
<feature type="signal peptide" evidence="3">
    <location>
        <begin position="1"/>
        <end position="35"/>
    </location>
</feature>
<evidence type="ECO:0000256" key="2">
    <source>
        <dbReference type="ARBA" id="ARBA00022801"/>
    </source>
</evidence>
<dbReference type="InterPro" id="IPR010618">
    <property type="entry name" value="RPF"/>
</dbReference>
<comment type="caution">
    <text evidence="5">The sequence shown here is derived from an EMBL/GenBank/DDBJ whole genome shotgun (WGS) entry which is preliminary data.</text>
</comment>
<dbReference type="Pfam" id="PF06737">
    <property type="entry name" value="Transglycosylas"/>
    <property type="match status" value="1"/>
</dbReference>
<dbReference type="InterPro" id="IPR006311">
    <property type="entry name" value="TAT_signal"/>
</dbReference>
<organism evidence="5 6">
    <name type="scientific">Sinomonas halotolerans</name>
    <dbReference type="NCBI Taxonomy" id="1644133"/>
    <lineage>
        <taxon>Bacteria</taxon>
        <taxon>Bacillati</taxon>
        <taxon>Actinomycetota</taxon>
        <taxon>Actinomycetes</taxon>
        <taxon>Micrococcales</taxon>
        <taxon>Micrococcaceae</taxon>
        <taxon>Sinomonas</taxon>
    </lineage>
</organism>